<dbReference type="Gene3D" id="2.60.40.640">
    <property type="match status" value="1"/>
</dbReference>
<feature type="domain" description="Arrestin C-terminal-like" evidence="2">
    <location>
        <begin position="294"/>
        <end position="407"/>
    </location>
</feature>
<dbReference type="EMBL" id="SUNJ01001250">
    <property type="protein sequence ID" value="TPP66942.1"/>
    <property type="molecule type" value="Genomic_DNA"/>
</dbReference>
<name>A0A504YYJ5_FASGI</name>
<dbReference type="InterPro" id="IPR011022">
    <property type="entry name" value="Arrestin_C-like"/>
</dbReference>
<keyword evidence="4" id="KW-1185">Reference proteome</keyword>
<dbReference type="Pfam" id="PF10504">
    <property type="entry name" value="DUF2452"/>
    <property type="match status" value="1"/>
</dbReference>
<evidence type="ECO:0000259" key="2">
    <source>
        <dbReference type="SMART" id="SM01017"/>
    </source>
</evidence>
<gene>
    <name evidence="3" type="ORF">FGIG_11856</name>
</gene>
<dbReference type="OrthoDB" id="6242029at2759"/>
<organism evidence="3 4">
    <name type="scientific">Fasciola gigantica</name>
    <name type="common">Giant liver fluke</name>
    <dbReference type="NCBI Taxonomy" id="46835"/>
    <lineage>
        <taxon>Eukaryota</taxon>
        <taxon>Metazoa</taxon>
        <taxon>Spiralia</taxon>
        <taxon>Lophotrochozoa</taxon>
        <taxon>Platyhelminthes</taxon>
        <taxon>Trematoda</taxon>
        <taxon>Digenea</taxon>
        <taxon>Plagiorchiida</taxon>
        <taxon>Echinostomata</taxon>
        <taxon>Echinostomatoidea</taxon>
        <taxon>Fasciolidae</taxon>
        <taxon>Fasciola</taxon>
    </lineage>
</organism>
<evidence type="ECO:0000313" key="3">
    <source>
        <dbReference type="EMBL" id="TPP66942.1"/>
    </source>
</evidence>
<dbReference type="InterPro" id="IPR014752">
    <property type="entry name" value="Arrestin-like_C"/>
</dbReference>
<feature type="region of interest" description="Disordered" evidence="1">
    <location>
        <begin position="83"/>
        <end position="115"/>
    </location>
</feature>
<accession>A0A504YYJ5</accession>
<evidence type="ECO:0000313" key="4">
    <source>
        <dbReference type="Proteomes" id="UP000316759"/>
    </source>
</evidence>
<dbReference type="Proteomes" id="UP000316759">
    <property type="component" value="Unassembled WGS sequence"/>
</dbReference>
<dbReference type="SMART" id="SM01017">
    <property type="entry name" value="Arrestin_C"/>
    <property type="match status" value="1"/>
</dbReference>
<reference evidence="3 4" key="1">
    <citation type="submission" date="2019-04" db="EMBL/GenBank/DDBJ databases">
        <title>Annotation for the trematode Fasciola gigantica.</title>
        <authorList>
            <person name="Choi Y.-J."/>
        </authorList>
    </citation>
    <scope>NUCLEOTIDE SEQUENCE [LARGE SCALE GENOMIC DNA]</scope>
    <source>
        <strain evidence="3">Uganda_cow_1</strain>
    </source>
</reference>
<feature type="compositionally biased region" description="Low complexity" evidence="1">
    <location>
        <begin position="102"/>
        <end position="111"/>
    </location>
</feature>
<dbReference type="PANTHER" id="PTHR14553">
    <property type="entry name" value="UNCHARACTERIZED PROTEIN C1ORF50"/>
    <property type="match status" value="1"/>
</dbReference>
<dbReference type="SUPFAM" id="SSF81296">
    <property type="entry name" value="E set domains"/>
    <property type="match status" value="1"/>
</dbReference>
<dbReference type="AlphaFoldDB" id="A0A504YYJ5"/>
<dbReference type="PANTHER" id="PTHR14553:SF1">
    <property type="entry name" value="SIMILAR TO CHROMOSOME 1 OPEN READING FRAME 50"/>
    <property type="match status" value="1"/>
</dbReference>
<dbReference type="InterPro" id="IPR019534">
    <property type="entry name" value="DUF2452"/>
</dbReference>
<dbReference type="STRING" id="46835.A0A504YYJ5"/>
<sequence length="492" mass="56751">MSSSKRSPKQSPQKGGKNSPSKKSSKFTAEDQAACERFFARRRYEDMEAVFKQRGPVITIYARSIHLYEVWNCLPPYEQFNCSASPKKSPKSEKKSPKKSPKGGASKSPGAVEESAKPEFEPAVITGIVCIHKSHLGPGKKLFAEVTAEFRYYGHSKVPPYPDNVIARCQCFRDIQHIYPVTFDEEKDVSNFNQQLIYKLRRDLGNGYRFIQYVFDVTRKPDSLFFTRPYYPDFSSGLFWKLRVYIAPEEGCDPLPGQETVMEFFKYTICPALTPFCLRETEPVTYKRYCTQDDTGDLILEAQLDRDIYYHGQEIKVKINIENNSGRHLIDTIAVFVEQTYRLFHQFPHDNSIRLNEVLIQTGDPANAVFESQFLVIIFIPVYPHTQKQARRFSHSVNVTCRCTNWPCNFVKKPGNTYYVYQRPDGSNYLSLLSPEEWGPSCPNIYLGAYKLMADMTWKSEDQLLEWNRTVKLVKQLMSTPSFPPIDSEENV</sequence>
<feature type="compositionally biased region" description="Low complexity" evidence="1">
    <location>
        <begin position="1"/>
        <end position="22"/>
    </location>
</feature>
<comment type="caution">
    <text evidence="3">The sequence shown here is derived from an EMBL/GenBank/DDBJ whole genome shotgun (WGS) entry which is preliminary data.</text>
</comment>
<protein>
    <submittedName>
        <fullName evidence="3">Beta-arrestin</fullName>
    </submittedName>
</protein>
<feature type="region of interest" description="Disordered" evidence="1">
    <location>
        <begin position="1"/>
        <end position="31"/>
    </location>
</feature>
<dbReference type="InterPro" id="IPR014756">
    <property type="entry name" value="Ig_E-set"/>
</dbReference>
<evidence type="ECO:0000256" key="1">
    <source>
        <dbReference type="SAM" id="MobiDB-lite"/>
    </source>
</evidence>
<proteinExistence type="predicted"/>